<evidence type="ECO:0000259" key="1">
    <source>
        <dbReference type="PROSITE" id="PS50181"/>
    </source>
</evidence>
<gene>
    <name evidence="2" type="ORF">HG421_12580</name>
</gene>
<sequence length="164" mass="18982">MSDPNPLANESRTPIPFDQLPSEMIQYAINYMQPEDLQKIGMTSTRLNEEVNYFIQMRLTDDPAIKRFEAMFNNISPEGILGQERIAMLVAGYEDGSWANYVIDPPTDDEIKRTRLQIMKYALYLIFNGRLYERRSRQPIRTGTSIAEVVGRWAAGQVIWEKND</sequence>
<reference evidence="2 3" key="1">
    <citation type="submission" date="2020-04" db="EMBL/GenBank/DDBJ databases">
        <title>Genome-Wide Identification of 5-Methylcytosine Sites in Bacterial Genomes By High-Throughput Sequencing of MspJI Restriction Fragments.</title>
        <authorList>
            <person name="Wu V."/>
        </authorList>
    </citation>
    <scope>NUCLEOTIDE SEQUENCE [LARGE SCALE GENOMIC DNA]</scope>
    <source>
        <strain evidence="2 3">NEB122</strain>
    </source>
</reference>
<dbReference type="RefSeq" id="WP_169706661.1">
    <property type="nucleotide sequence ID" value="NZ_CP051651.1"/>
</dbReference>
<protein>
    <recommendedName>
        <fullName evidence="1">F-box domain-containing protein</fullName>
    </recommendedName>
</protein>
<dbReference type="InterPro" id="IPR001810">
    <property type="entry name" value="F-box_dom"/>
</dbReference>
<feature type="domain" description="F-box" evidence="1">
    <location>
        <begin position="14"/>
        <end position="68"/>
    </location>
</feature>
<name>A0A7Z2VB94_XANCA</name>
<dbReference type="Proteomes" id="UP000503498">
    <property type="component" value="Chromosome"/>
</dbReference>
<proteinExistence type="predicted"/>
<organism evidence="2 3">
    <name type="scientific">Xanthomonas campestris pv. badrii</name>
    <dbReference type="NCBI Taxonomy" id="149696"/>
    <lineage>
        <taxon>Bacteria</taxon>
        <taxon>Pseudomonadati</taxon>
        <taxon>Pseudomonadota</taxon>
        <taxon>Gammaproteobacteria</taxon>
        <taxon>Lysobacterales</taxon>
        <taxon>Lysobacteraceae</taxon>
        <taxon>Xanthomonas</taxon>
    </lineage>
</organism>
<reference evidence="2 3" key="2">
    <citation type="submission" date="2020-04" db="EMBL/GenBank/DDBJ databases">
        <authorList>
            <person name="Fomenkov A."/>
            <person name="Anton B.P."/>
            <person name="Roberts R.J."/>
        </authorList>
    </citation>
    <scope>NUCLEOTIDE SEQUENCE [LARGE SCALE GENOMIC DNA]</scope>
    <source>
        <strain evidence="2 3">NEB122</strain>
    </source>
</reference>
<evidence type="ECO:0000313" key="3">
    <source>
        <dbReference type="Proteomes" id="UP000503498"/>
    </source>
</evidence>
<evidence type="ECO:0000313" key="2">
    <source>
        <dbReference type="EMBL" id="QJD68455.1"/>
    </source>
</evidence>
<dbReference type="PROSITE" id="PS50181">
    <property type="entry name" value="FBOX"/>
    <property type="match status" value="1"/>
</dbReference>
<dbReference type="EMBL" id="CP051651">
    <property type="protein sequence ID" value="QJD68455.1"/>
    <property type="molecule type" value="Genomic_DNA"/>
</dbReference>
<dbReference type="AlphaFoldDB" id="A0A7Z2VB94"/>
<accession>A0A7Z2VB94</accession>